<feature type="region of interest" description="Disordered" evidence="1">
    <location>
        <begin position="1"/>
        <end position="21"/>
    </location>
</feature>
<dbReference type="EMBL" id="DS547091">
    <property type="protein sequence ID" value="EDR15787.1"/>
    <property type="molecule type" value="Genomic_DNA"/>
</dbReference>
<feature type="compositionally biased region" description="Polar residues" evidence="1">
    <location>
        <begin position="387"/>
        <end position="399"/>
    </location>
</feature>
<proteinExistence type="predicted"/>
<evidence type="ECO:0000313" key="3">
    <source>
        <dbReference type="Proteomes" id="UP000001194"/>
    </source>
</evidence>
<name>B0CRA9_LACBS</name>
<evidence type="ECO:0000256" key="1">
    <source>
        <dbReference type="SAM" id="MobiDB-lite"/>
    </source>
</evidence>
<keyword evidence="3" id="KW-1185">Reference proteome</keyword>
<dbReference type="GeneID" id="6069342"/>
<feature type="compositionally biased region" description="Polar residues" evidence="1">
    <location>
        <begin position="325"/>
        <end position="334"/>
    </location>
</feature>
<dbReference type="InParanoid" id="B0CRA9"/>
<feature type="region of interest" description="Disordered" evidence="1">
    <location>
        <begin position="387"/>
        <end position="415"/>
    </location>
</feature>
<reference evidence="2 3" key="1">
    <citation type="journal article" date="2008" name="Nature">
        <title>The genome of Laccaria bicolor provides insights into mycorrhizal symbiosis.</title>
        <authorList>
            <person name="Martin F."/>
            <person name="Aerts A."/>
            <person name="Ahren D."/>
            <person name="Brun A."/>
            <person name="Danchin E.G.J."/>
            <person name="Duchaussoy F."/>
            <person name="Gibon J."/>
            <person name="Kohler A."/>
            <person name="Lindquist E."/>
            <person name="Pereda V."/>
            <person name="Salamov A."/>
            <person name="Shapiro H.J."/>
            <person name="Wuyts J."/>
            <person name="Blaudez D."/>
            <person name="Buee M."/>
            <person name="Brokstein P."/>
            <person name="Canbaeck B."/>
            <person name="Cohen D."/>
            <person name="Courty P.E."/>
            <person name="Coutinho P.M."/>
            <person name="Delaruelle C."/>
            <person name="Detter J.C."/>
            <person name="Deveau A."/>
            <person name="DiFazio S."/>
            <person name="Duplessis S."/>
            <person name="Fraissinet-Tachet L."/>
            <person name="Lucic E."/>
            <person name="Frey-Klett P."/>
            <person name="Fourrey C."/>
            <person name="Feussner I."/>
            <person name="Gay G."/>
            <person name="Grimwood J."/>
            <person name="Hoegger P.J."/>
            <person name="Jain P."/>
            <person name="Kilaru S."/>
            <person name="Labbe J."/>
            <person name="Lin Y.C."/>
            <person name="Legue V."/>
            <person name="Le Tacon F."/>
            <person name="Marmeisse R."/>
            <person name="Melayah D."/>
            <person name="Montanini B."/>
            <person name="Muratet M."/>
            <person name="Nehls U."/>
            <person name="Niculita-Hirzel H."/>
            <person name="Oudot-Le Secq M.P."/>
            <person name="Peter M."/>
            <person name="Quesneville H."/>
            <person name="Rajashekar B."/>
            <person name="Reich M."/>
            <person name="Rouhier N."/>
            <person name="Schmutz J."/>
            <person name="Yin T."/>
            <person name="Chalot M."/>
            <person name="Henrissat B."/>
            <person name="Kuees U."/>
            <person name="Lucas S."/>
            <person name="Van de Peer Y."/>
            <person name="Podila G.K."/>
            <person name="Polle A."/>
            <person name="Pukkila P.J."/>
            <person name="Richardson P.M."/>
            <person name="Rouze P."/>
            <person name="Sanders I.R."/>
            <person name="Stajich J.E."/>
            <person name="Tunlid A."/>
            <person name="Tuskan G."/>
            <person name="Grigoriev I.V."/>
        </authorList>
    </citation>
    <scope>NUCLEOTIDE SEQUENCE [LARGE SCALE GENOMIC DNA]</scope>
    <source>
        <strain evidence="3">S238N-H82 / ATCC MYA-4686</strain>
    </source>
</reference>
<protein>
    <submittedName>
        <fullName evidence="2">Predicted protein</fullName>
    </submittedName>
</protein>
<dbReference type="OrthoDB" id="5338195at2759"/>
<sequence>MQPSISPYPHQGNPPSWQATTPYSASQVSYSQASASMNRQAVQTTGAAATVEKSTSPLISSLTTVTTITPALINQVNSAASSNPILSNLLQLAAAGRASPDQLKTLGLLIQSLAAAVDTPFPSTSYLPAQQVNPGIPATTSLPGSYHPTTSASPLKEFDVVVEFRETPSEKWILPRVPATCDKAQDNDDMVINIRVPFDKPQEPHASESSHQPDAVQIPIPQIASLRLKKAPATIWNTISRWIGGEEKIKANRKILDELQSTNRAFLGYQLPLGALLTQLQTISLQQFAMKPLKHGPSTIPARAPRQKRTYTQRKTGVDGKLQRKASTSNSIDTSDTRKRPRLSQSGSHNSQIRCISCSQTDVPLILGGRFCRPCVDNGKAIGTTVISSGAPGTSPLPTSSSIVVPSEEPVSSLA</sequence>
<feature type="region of interest" description="Disordered" evidence="1">
    <location>
        <begin position="294"/>
        <end position="351"/>
    </location>
</feature>
<dbReference type="RefSeq" id="XP_001873995.1">
    <property type="nucleotide sequence ID" value="XM_001873960.1"/>
</dbReference>
<feature type="compositionally biased region" description="Low complexity" evidence="1">
    <location>
        <begin position="400"/>
        <end position="415"/>
    </location>
</feature>
<accession>B0CRA9</accession>
<dbReference type="Proteomes" id="UP000001194">
    <property type="component" value="Unassembled WGS sequence"/>
</dbReference>
<evidence type="ECO:0000313" key="2">
    <source>
        <dbReference type="EMBL" id="EDR15787.1"/>
    </source>
</evidence>
<organism evidence="3">
    <name type="scientific">Laccaria bicolor (strain S238N-H82 / ATCC MYA-4686)</name>
    <name type="common">Bicoloured deceiver</name>
    <name type="synonym">Laccaria laccata var. bicolor</name>
    <dbReference type="NCBI Taxonomy" id="486041"/>
    <lineage>
        <taxon>Eukaryota</taxon>
        <taxon>Fungi</taxon>
        <taxon>Dikarya</taxon>
        <taxon>Basidiomycota</taxon>
        <taxon>Agaricomycotina</taxon>
        <taxon>Agaricomycetes</taxon>
        <taxon>Agaricomycetidae</taxon>
        <taxon>Agaricales</taxon>
        <taxon>Agaricineae</taxon>
        <taxon>Hydnangiaceae</taxon>
        <taxon>Laccaria</taxon>
    </lineage>
</organism>
<gene>
    <name evidence="2" type="ORF">LACBIDRAFT_291677</name>
</gene>
<dbReference type="HOGENOM" id="CLU_029051_1_0_1"/>
<dbReference type="AlphaFoldDB" id="B0CRA9"/>
<dbReference type="KEGG" id="lbc:LACBIDRAFT_291677"/>